<dbReference type="EMBL" id="BHYK01000011">
    <property type="protein sequence ID" value="GCD10718.1"/>
    <property type="molecule type" value="Genomic_DNA"/>
</dbReference>
<dbReference type="FunFam" id="3.30.565.10:FF:000006">
    <property type="entry name" value="Sensor histidine kinase WalK"/>
    <property type="match status" value="1"/>
</dbReference>
<keyword evidence="10 11" id="KW-0472">Membrane</keyword>
<evidence type="ECO:0000256" key="8">
    <source>
        <dbReference type="ARBA" id="ARBA00022989"/>
    </source>
</evidence>
<dbReference type="SUPFAM" id="SSF158472">
    <property type="entry name" value="HAMP domain-like"/>
    <property type="match status" value="1"/>
</dbReference>
<dbReference type="PROSITE" id="PS50109">
    <property type="entry name" value="HIS_KIN"/>
    <property type="match status" value="1"/>
</dbReference>
<dbReference type="InterPro" id="IPR005467">
    <property type="entry name" value="His_kinase_dom"/>
</dbReference>
<keyword evidence="7 14" id="KW-0418">Kinase</keyword>
<keyword evidence="4" id="KW-0597">Phosphoprotein</keyword>
<evidence type="ECO:0000256" key="10">
    <source>
        <dbReference type="ARBA" id="ARBA00023136"/>
    </source>
</evidence>
<proteinExistence type="predicted"/>
<evidence type="ECO:0000256" key="6">
    <source>
        <dbReference type="ARBA" id="ARBA00022692"/>
    </source>
</evidence>
<comment type="catalytic activity">
    <reaction evidence="1">
        <text>ATP + protein L-histidine = ADP + protein N-phospho-L-histidine.</text>
        <dbReference type="EC" id="2.7.13.3"/>
    </reaction>
</comment>
<evidence type="ECO:0000313" key="14">
    <source>
        <dbReference type="EMBL" id="GCD10718.1"/>
    </source>
</evidence>
<feature type="transmembrane region" description="Helical" evidence="11">
    <location>
        <begin position="174"/>
        <end position="197"/>
    </location>
</feature>
<comment type="subcellular location">
    <subcellularLocation>
        <location evidence="2">Membrane</location>
        <topology evidence="2">Multi-pass membrane protein</topology>
    </subcellularLocation>
</comment>
<evidence type="ECO:0000259" key="13">
    <source>
        <dbReference type="PROSITE" id="PS50885"/>
    </source>
</evidence>
<dbReference type="Pfam" id="PF02518">
    <property type="entry name" value="HATPase_c"/>
    <property type="match status" value="1"/>
</dbReference>
<dbReference type="OrthoDB" id="84942at2"/>
<evidence type="ECO:0000313" key="15">
    <source>
        <dbReference type="Proteomes" id="UP000287872"/>
    </source>
</evidence>
<dbReference type="GO" id="GO:0000155">
    <property type="term" value="F:phosphorelay sensor kinase activity"/>
    <property type="evidence" value="ECO:0007669"/>
    <property type="project" value="InterPro"/>
</dbReference>
<evidence type="ECO:0000256" key="11">
    <source>
        <dbReference type="SAM" id="Phobius"/>
    </source>
</evidence>
<dbReference type="InterPro" id="IPR004358">
    <property type="entry name" value="Sig_transdc_His_kin-like_C"/>
</dbReference>
<evidence type="ECO:0000256" key="3">
    <source>
        <dbReference type="ARBA" id="ARBA00012438"/>
    </source>
</evidence>
<comment type="caution">
    <text evidence="14">The sequence shown here is derived from an EMBL/GenBank/DDBJ whole genome shotgun (WGS) entry which is preliminary data.</text>
</comment>
<keyword evidence="9" id="KW-0902">Two-component regulatory system</keyword>
<dbReference type="AlphaFoldDB" id="A0A401UMG9"/>
<dbReference type="Pfam" id="PF00672">
    <property type="entry name" value="HAMP"/>
    <property type="match status" value="1"/>
</dbReference>
<dbReference type="SMART" id="SM00387">
    <property type="entry name" value="HATPase_c"/>
    <property type="match status" value="1"/>
</dbReference>
<dbReference type="SMART" id="SM00304">
    <property type="entry name" value="HAMP"/>
    <property type="match status" value="1"/>
</dbReference>
<gene>
    <name evidence="14" type="ORF">Ctaglu_23410</name>
</gene>
<protein>
    <recommendedName>
        <fullName evidence="3">histidine kinase</fullName>
        <ecNumber evidence="3">2.7.13.3</ecNumber>
    </recommendedName>
</protein>
<evidence type="ECO:0000256" key="1">
    <source>
        <dbReference type="ARBA" id="ARBA00000085"/>
    </source>
</evidence>
<dbReference type="SUPFAM" id="SSF47384">
    <property type="entry name" value="Homodimeric domain of signal transducing histidine kinase"/>
    <property type="match status" value="1"/>
</dbReference>
<feature type="transmembrane region" description="Helical" evidence="11">
    <location>
        <begin position="12"/>
        <end position="39"/>
    </location>
</feature>
<dbReference type="InterPro" id="IPR036890">
    <property type="entry name" value="HATPase_C_sf"/>
</dbReference>
<dbReference type="GO" id="GO:0005886">
    <property type="term" value="C:plasma membrane"/>
    <property type="evidence" value="ECO:0007669"/>
    <property type="project" value="TreeGrafter"/>
</dbReference>
<evidence type="ECO:0000256" key="9">
    <source>
        <dbReference type="ARBA" id="ARBA00023012"/>
    </source>
</evidence>
<dbReference type="Gene3D" id="1.10.287.130">
    <property type="match status" value="1"/>
</dbReference>
<dbReference type="InterPro" id="IPR003660">
    <property type="entry name" value="HAMP_dom"/>
</dbReference>
<dbReference type="PANTHER" id="PTHR45528">
    <property type="entry name" value="SENSOR HISTIDINE KINASE CPXA"/>
    <property type="match status" value="1"/>
</dbReference>
<keyword evidence="5" id="KW-0808">Transferase</keyword>
<evidence type="ECO:0000256" key="2">
    <source>
        <dbReference type="ARBA" id="ARBA00004141"/>
    </source>
</evidence>
<sequence>MIKKASLKVQIITTFILIIFLSVICILGTFATYVFVMFFGEKPIIAQANYYEQQIPNIEKFINSKGYSLLNYKSKIALENIIPGDGIKYQVIDIQGNAIYGTLQGKLIKDRKALINSINSINEYEDLKKKGFSIFGASKIKFIPIMDNEGILNGTIALQYNIKESITDKKHETLVLAFQIFLIFSPFIFIIFFTLILTRKLIYIIQTPIAEIIAASNKIKEKDLDFDIIYKSNNELGKLAASFQDMKNALKEALHNQWIMEEDRKEMIKAIAHDLKTPIAIIQGHVEVLLCGNTNNPIRLEKYLNTIKSNTERMGKLISDMNTAAEIERQDFDLNGVKLNIIEFLENKVDDYVILSNCKNVEFKLCIEDERVITTEVFIDIQRVEQILDNIISNALRYTPEGKSIKMIVKITSTIMSFTIEDEGEGFEEKDLPYVFQKFYKGDASRSREKGHTGLGMFIVKTLVEKHNGWIIAENRKKGGARIKFVIKEIGTPAFVIKP</sequence>
<dbReference type="RefSeq" id="WP_125001826.1">
    <property type="nucleotide sequence ID" value="NZ_BHYK01000011.1"/>
</dbReference>
<dbReference type="PANTHER" id="PTHR45528:SF8">
    <property type="entry name" value="HISTIDINE KINASE"/>
    <property type="match status" value="1"/>
</dbReference>
<evidence type="ECO:0000256" key="4">
    <source>
        <dbReference type="ARBA" id="ARBA00022553"/>
    </source>
</evidence>
<evidence type="ECO:0000259" key="12">
    <source>
        <dbReference type="PROSITE" id="PS50109"/>
    </source>
</evidence>
<feature type="domain" description="Histidine kinase" evidence="12">
    <location>
        <begin position="270"/>
        <end position="491"/>
    </location>
</feature>
<dbReference type="InterPro" id="IPR036097">
    <property type="entry name" value="HisK_dim/P_sf"/>
</dbReference>
<dbReference type="PRINTS" id="PR00344">
    <property type="entry name" value="BCTRLSENSOR"/>
</dbReference>
<evidence type="ECO:0000256" key="7">
    <source>
        <dbReference type="ARBA" id="ARBA00022777"/>
    </source>
</evidence>
<keyword evidence="6 11" id="KW-0812">Transmembrane</keyword>
<evidence type="ECO:0000256" key="5">
    <source>
        <dbReference type="ARBA" id="ARBA00022679"/>
    </source>
</evidence>
<keyword evidence="8 11" id="KW-1133">Transmembrane helix</keyword>
<dbReference type="InterPro" id="IPR003661">
    <property type="entry name" value="HisK_dim/P_dom"/>
</dbReference>
<dbReference type="Gene3D" id="3.30.565.10">
    <property type="entry name" value="Histidine kinase-like ATPase, C-terminal domain"/>
    <property type="match status" value="1"/>
</dbReference>
<reference evidence="14 15" key="1">
    <citation type="submission" date="2018-11" db="EMBL/GenBank/DDBJ databases">
        <title>Genome sequencing and assembly of Clostridium tagluense strain A121.</title>
        <authorList>
            <person name="Murakami T."/>
            <person name="Segawa T."/>
            <person name="Shcherbakova V.A."/>
            <person name="Mori H."/>
            <person name="Yoshimura Y."/>
        </authorList>
    </citation>
    <scope>NUCLEOTIDE SEQUENCE [LARGE SCALE GENOMIC DNA]</scope>
    <source>
        <strain evidence="14 15">A121</strain>
    </source>
</reference>
<dbReference type="CDD" id="cd00082">
    <property type="entry name" value="HisKA"/>
    <property type="match status" value="1"/>
</dbReference>
<keyword evidence="15" id="KW-1185">Reference proteome</keyword>
<dbReference type="SMART" id="SM00388">
    <property type="entry name" value="HisKA"/>
    <property type="match status" value="1"/>
</dbReference>
<dbReference type="SUPFAM" id="SSF55874">
    <property type="entry name" value="ATPase domain of HSP90 chaperone/DNA topoisomerase II/histidine kinase"/>
    <property type="match status" value="1"/>
</dbReference>
<dbReference type="EC" id="2.7.13.3" evidence="3"/>
<dbReference type="InterPro" id="IPR003594">
    <property type="entry name" value="HATPase_dom"/>
</dbReference>
<dbReference type="Proteomes" id="UP000287872">
    <property type="component" value="Unassembled WGS sequence"/>
</dbReference>
<accession>A0A401UMG9</accession>
<dbReference type="InterPro" id="IPR050398">
    <property type="entry name" value="HssS/ArlS-like"/>
</dbReference>
<dbReference type="PROSITE" id="PS50885">
    <property type="entry name" value="HAMP"/>
    <property type="match status" value="1"/>
</dbReference>
<feature type="domain" description="HAMP" evidence="13">
    <location>
        <begin position="203"/>
        <end position="255"/>
    </location>
</feature>
<dbReference type="CDD" id="cd06225">
    <property type="entry name" value="HAMP"/>
    <property type="match status" value="1"/>
</dbReference>
<dbReference type="Gene3D" id="6.10.340.10">
    <property type="match status" value="1"/>
</dbReference>
<dbReference type="Pfam" id="PF00512">
    <property type="entry name" value="HisKA"/>
    <property type="match status" value="1"/>
</dbReference>
<name>A0A401UMG9_9CLOT</name>
<organism evidence="14 15">
    <name type="scientific">Clostridium tagluense</name>
    <dbReference type="NCBI Taxonomy" id="360422"/>
    <lineage>
        <taxon>Bacteria</taxon>
        <taxon>Bacillati</taxon>
        <taxon>Bacillota</taxon>
        <taxon>Clostridia</taxon>
        <taxon>Eubacteriales</taxon>
        <taxon>Clostridiaceae</taxon>
        <taxon>Clostridium</taxon>
    </lineage>
</organism>